<dbReference type="SUPFAM" id="SSF51905">
    <property type="entry name" value="FAD/NAD(P)-binding domain"/>
    <property type="match status" value="1"/>
</dbReference>
<dbReference type="GO" id="GO:0004497">
    <property type="term" value="F:monooxygenase activity"/>
    <property type="evidence" value="ECO:0007669"/>
    <property type="project" value="UniProtKB-KW"/>
</dbReference>
<dbReference type="Pfam" id="PF01494">
    <property type="entry name" value="FAD_binding_3"/>
    <property type="match status" value="1"/>
</dbReference>
<keyword evidence="1" id="KW-0560">Oxidoreductase</keyword>
<organism evidence="4 5">
    <name type="scientific">Chitinophaga eiseniae</name>
    <dbReference type="NCBI Taxonomy" id="634771"/>
    <lineage>
        <taxon>Bacteria</taxon>
        <taxon>Pseudomonadati</taxon>
        <taxon>Bacteroidota</taxon>
        <taxon>Chitinophagia</taxon>
        <taxon>Chitinophagales</taxon>
        <taxon>Chitinophagaceae</taxon>
        <taxon>Chitinophaga</taxon>
    </lineage>
</organism>
<evidence type="ECO:0000259" key="3">
    <source>
        <dbReference type="Pfam" id="PF01494"/>
    </source>
</evidence>
<keyword evidence="2" id="KW-0503">Monooxygenase</keyword>
<evidence type="ECO:0000313" key="5">
    <source>
        <dbReference type="Proteomes" id="UP000190367"/>
    </source>
</evidence>
<dbReference type="Proteomes" id="UP000190367">
    <property type="component" value="Unassembled WGS sequence"/>
</dbReference>
<dbReference type="PRINTS" id="PR00420">
    <property type="entry name" value="RNGMNOXGNASE"/>
</dbReference>
<dbReference type="InterPro" id="IPR036188">
    <property type="entry name" value="FAD/NAD-bd_sf"/>
</dbReference>
<sequence>MKAIIIGGGIGGLTTAIALQQRGWHYEVYEAAPEYKAVGAGLLLGANAMKVYQRLGIADDLARRGGHLEKVYIKDYKGNILQQIDNNLLEQQYGCRSLPIHRATLQAALLEQLQQPVSTGKKCIAVTEAPDSVIACFDDGSEAKGDILIAADGIRSAVREYYIGSQGYRYSGQTCWRATINMDLPAAEQLNSAEVWGKGNGVRASFMHVGGNEVYFWFTKKLPENTPFTGEEALALIRRDLADFSGHMQEVTAHLTPSLLIHSDLYDLAPIRKWHKGRVVLLGDAAHATTPNLGQGASQAIEDAYVLADCLSSHPDHEAAFRHYAAKRLARTHKIVRISWQLAQVTNWKGACAVGIRNFLLRSVPTGVAKRQLDFIYNIDL</sequence>
<dbReference type="InterPro" id="IPR002938">
    <property type="entry name" value="FAD-bd"/>
</dbReference>
<reference evidence="5" key="1">
    <citation type="submission" date="2017-02" db="EMBL/GenBank/DDBJ databases">
        <authorList>
            <person name="Varghese N."/>
            <person name="Submissions S."/>
        </authorList>
    </citation>
    <scope>NUCLEOTIDE SEQUENCE [LARGE SCALE GENOMIC DNA]</scope>
    <source>
        <strain evidence="5">DSM 22224</strain>
    </source>
</reference>
<feature type="domain" description="FAD-binding" evidence="3">
    <location>
        <begin position="2"/>
        <end position="337"/>
    </location>
</feature>
<dbReference type="InterPro" id="IPR050493">
    <property type="entry name" value="FAD-dep_Monooxygenase_BioMet"/>
</dbReference>
<dbReference type="GO" id="GO:0071949">
    <property type="term" value="F:FAD binding"/>
    <property type="evidence" value="ECO:0007669"/>
    <property type="project" value="InterPro"/>
</dbReference>
<dbReference type="OrthoDB" id="9766816at2"/>
<evidence type="ECO:0000256" key="1">
    <source>
        <dbReference type="ARBA" id="ARBA00023002"/>
    </source>
</evidence>
<protein>
    <submittedName>
        <fullName evidence="4">2-polyprenyl-6-methoxyphenol hydroxylase</fullName>
    </submittedName>
</protein>
<dbReference type="EMBL" id="FUWZ01000006">
    <property type="protein sequence ID" value="SKA44172.1"/>
    <property type="molecule type" value="Genomic_DNA"/>
</dbReference>
<dbReference type="RefSeq" id="WP_078672687.1">
    <property type="nucleotide sequence ID" value="NZ_FUWZ01000006.1"/>
</dbReference>
<accession>A0A1T4TUQ2</accession>
<gene>
    <name evidence="4" type="ORF">SAMN04488128_106342</name>
</gene>
<dbReference type="PANTHER" id="PTHR13789:SF309">
    <property type="entry name" value="PUTATIVE (AFU_ORTHOLOGUE AFUA_6G14510)-RELATED"/>
    <property type="match status" value="1"/>
</dbReference>
<evidence type="ECO:0000313" key="4">
    <source>
        <dbReference type="EMBL" id="SKA44172.1"/>
    </source>
</evidence>
<dbReference type="AlphaFoldDB" id="A0A1T4TUQ2"/>
<keyword evidence="5" id="KW-1185">Reference proteome</keyword>
<evidence type="ECO:0000256" key="2">
    <source>
        <dbReference type="ARBA" id="ARBA00023033"/>
    </source>
</evidence>
<dbReference type="Gene3D" id="3.50.50.60">
    <property type="entry name" value="FAD/NAD(P)-binding domain"/>
    <property type="match status" value="1"/>
</dbReference>
<dbReference type="PANTHER" id="PTHR13789">
    <property type="entry name" value="MONOOXYGENASE"/>
    <property type="match status" value="1"/>
</dbReference>
<proteinExistence type="predicted"/>
<name>A0A1T4TUQ2_9BACT</name>
<dbReference type="STRING" id="634771.SAMN04488128_106342"/>